<evidence type="ECO:0000313" key="1">
    <source>
        <dbReference type="EMBL" id="KVX03066.1"/>
    </source>
</evidence>
<comment type="caution">
    <text evidence="1">The sequence shown here is derived from an EMBL/GenBank/DDBJ whole genome shotgun (WGS) entry which is preliminary data.</text>
</comment>
<proteinExistence type="predicted"/>
<dbReference type="Proteomes" id="UP000055702">
    <property type="component" value="Unassembled WGS sequence"/>
</dbReference>
<dbReference type="AlphaFoldDB" id="A0A106C2L2"/>
<protein>
    <submittedName>
        <fullName evidence="1">Uncharacterized protein</fullName>
    </submittedName>
</protein>
<reference evidence="1 2" key="1">
    <citation type="submission" date="2016-01" db="EMBL/GenBank/DDBJ databases">
        <title>Draft genome of the antarctic isolate Shewanella frigidimarina Ag06-30.</title>
        <authorList>
            <person name="Parmeciano Di Noto G."/>
            <person name="Vazquez S."/>
            <person name="Mac Cormack W."/>
            <person name="Iriarte A."/>
            <person name="Quiroga C."/>
        </authorList>
    </citation>
    <scope>NUCLEOTIDE SEQUENCE [LARGE SCALE GENOMIC DNA]</scope>
    <source>
        <strain evidence="1 2">Ag06-30</strain>
    </source>
</reference>
<gene>
    <name evidence="1" type="ORF">AWJ07_00350</name>
</gene>
<sequence length="135" mass="15074">MLGLVTSAVSSATTAAFVHAKAHLAQNSNISLPADTKRSFKNQRDEQEKQLYSALFEAVWLTLSQFGMSRKHLQCQWCGVKSDYLFPVKAVSTVFKANMLAVLRHRELTIPSGYPDEKGLVCLQQTLFVLGRNRS</sequence>
<organism evidence="1">
    <name type="scientific">Shewanella frigidimarina</name>
    <dbReference type="NCBI Taxonomy" id="56812"/>
    <lineage>
        <taxon>Bacteria</taxon>
        <taxon>Pseudomonadati</taxon>
        <taxon>Pseudomonadota</taxon>
        <taxon>Gammaproteobacteria</taxon>
        <taxon>Alteromonadales</taxon>
        <taxon>Shewanellaceae</taxon>
        <taxon>Shewanella</taxon>
    </lineage>
</organism>
<name>A0A106C2L2_SHEFR</name>
<accession>A0A106C2L2</accession>
<evidence type="ECO:0000313" key="2">
    <source>
        <dbReference type="Proteomes" id="UP000055702"/>
    </source>
</evidence>
<dbReference type="EMBL" id="LRDC01000001">
    <property type="protein sequence ID" value="KVX03066.1"/>
    <property type="molecule type" value="Genomic_DNA"/>
</dbReference>